<feature type="region of interest" description="Disordered" evidence="1">
    <location>
        <begin position="51"/>
        <end position="70"/>
    </location>
</feature>
<evidence type="ECO:0000313" key="2">
    <source>
        <dbReference type="EMBL" id="KAJ1198509.1"/>
    </source>
</evidence>
<evidence type="ECO:0000256" key="1">
    <source>
        <dbReference type="SAM" id="MobiDB-lite"/>
    </source>
</evidence>
<protein>
    <submittedName>
        <fullName evidence="2">Uncharacterized protein</fullName>
    </submittedName>
</protein>
<feature type="region of interest" description="Disordered" evidence="1">
    <location>
        <begin position="85"/>
        <end position="104"/>
    </location>
</feature>
<proteinExistence type="predicted"/>
<organism evidence="2 3">
    <name type="scientific">Pleurodeles waltl</name>
    <name type="common">Iberian ribbed newt</name>
    <dbReference type="NCBI Taxonomy" id="8319"/>
    <lineage>
        <taxon>Eukaryota</taxon>
        <taxon>Metazoa</taxon>
        <taxon>Chordata</taxon>
        <taxon>Craniata</taxon>
        <taxon>Vertebrata</taxon>
        <taxon>Euteleostomi</taxon>
        <taxon>Amphibia</taxon>
        <taxon>Batrachia</taxon>
        <taxon>Caudata</taxon>
        <taxon>Salamandroidea</taxon>
        <taxon>Salamandridae</taxon>
        <taxon>Pleurodelinae</taxon>
        <taxon>Pleurodeles</taxon>
    </lineage>
</organism>
<dbReference type="AlphaFoldDB" id="A0AAV7VCZ5"/>
<name>A0AAV7VCZ5_PLEWA</name>
<evidence type="ECO:0000313" key="3">
    <source>
        <dbReference type="Proteomes" id="UP001066276"/>
    </source>
</evidence>
<sequence length="104" mass="10887">MIIVVSSPVEPGIIAAIASRCHSQYLFGRLGGRGWATKKDGRLERELRVAANTGGGGGAETAGEHAMHGDTCSDNCCAPDGATTATVERTDKPRDCEEQPTQDT</sequence>
<dbReference type="Proteomes" id="UP001066276">
    <property type="component" value="Chromosome 2_1"/>
</dbReference>
<dbReference type="EMBL" id="JANPWB010000003">
    <property type="protein sequence ID" value="KAJ1198509.1"/>
    <property type="molecule type" value="Genomic_DNA"/>
</dbReference>
<comment type="caution">
    <text evidence="2">The sequence shown here is derived from an EMBL/GenBank/DDBJ whole genome shotgun (WGS) entry which is preliminary data.</text>
</comment>
<gene>
    <name evidence="2" type="ORF">NDU88_002349</name>
</gene>
<accession>A0AAV7VCZ5</accession>
<keyword evidence="3" id="KW-1185">Reference proteome</keyword>
<reference evidence="2" key="1">
    <citation type="journal article" date="2022" name="bioRxiv">
        <title>Sequencing and chromosome-scale assembly of the giantPleurodeles waltlgenome.</title>
        <authorList>
            <person name="Brown T."/>
            <person name="Elewa A."/>
            <person name="Iarovenko S."/>
            <person name="Subramanian E."/>
            <person name="Araus A.J."/>
            <person name="Petzold A."/>
            <person name="Susuki M."/>
            <person name="Suzuki K.-i.T."/>
            <person name="Hayashi T."/>
            <person name="Toyoda A."/>
            <person name="Oliveira C."/>
            <person name="Osipova E."/>
            <person name="Leigh N.D."/>
            <person name="Simon A."/>
            <person name="Yun M.H."/>
        </authorList>
    </citation>
    <scope>NUCLEOTIDE SEQUENCE</scope>
    <source>
        <strain evidence="2">20211129_DDA</strain>
        <tissue evidence="2">Liver</tissue>
    </source>
</reference>
<feature type="compositionally biased region" description="Basic and acidic residues" evidence="1">
    <location>
        <begin position="88"/>
        <end position="97"/>
    </location>
</feature>